<keyword evidence="4" id="KW-1185">Reference proteome</keyword>
<keyword evidence="2" id="KW-0812">Transmembrane</keyword>
<evidence type="ECO:0000313" key="3">
    <source>
        <dbReference type="EMBL" id="OAM87986.1"/>
    </source>
</evidence>
<protein>
    <recommendedName>
        <fullName evidence="5">Periplasmic heavy metal sensor</fullName>
    </recommendedName>
</protein>
<evidence type="ECO:0008006" key="5">
    <source>
        <dbReference type="Google" id="ProtNLM"/>
    </source>
</evidence>
<keyword evidence="2" id="KW-1133">Transmembrane helix</keyword>
<sequence length="159" mass="17522">MNASQPASPPPRRPNRRRVWIAAAAVFLLGLAVGGAGAVWFGTRALRTRLQAGPEAWPAQSERIIDRIQADLTKSLALTPEESARVEATLRESAGAMRAIRLRAFAQARMELRAAIRKIAAELPPEKRDEFHRVMARRYERLGLQPPSPTLPADAETTP</sequence>
<reference evidence="3 4" key="1">
    <citation type="submission" date="2016-01" db="EMBL/GenBank/DDBJ databases">
        <title>High potential of lignocellulose degradation of a new Verrucomicrobia species.</title>
        <authorList>
            <person name="Wang Y."/>
            <person name="Shi Y."/>
            <person name="Qiu Z."/>
            <person name="Liu S."/>
            <person name="Yang H."/>
        </authorList>
    </citation>
    <scope>NUCLEOTIDE SEQUENCE [LARGE SCALE GENOMIC DNA]</scope>
    <source>
        <strain evidence="3 4">TSB47</strain>
    </source>
</reference>
<comment type="caution">
    <text evidence="3">The sequence shown here is derived from an EMBL/GenBank/DDBJ whole genome shotgun (WGS) entry which is preliminary data.</text>
</comment>
<dbReference type="STRING" id="1184151.AW736_21605"/>
<organism evidence="3 4">
    <name type="scientific">Termitidicoccus mucosus</name>
    <dbReference type="NCBI Taxonomy" id="1184151"/>
    <lineage>
        <taxon>Bacteria</taxon>
        <taxon>Pseudomonadati</taxon>
        <taxon>Verrucomicrobiota</taxon>
        <taxon>Opitutia</taxon>
        <taxon>Opitutales</taxon>
        <taxon>Opitutaceae</taxon>
        <taxon>Termitidicoccus</taxon>
    </lineage>
</organism>
<dbReference type="Proteomes" id="UP000078486">
    <property type="component" value="Unassembled WGS sequence"/>
</dbReference>
<proteinExistence type="predicted"/>
<accession>A0A178IG34</accession>
<evidence type="ECO:0000256" key="2">
    <source>
        <dbReference type="SAM" id="Phobius"/>
    </source>
</evidence>
<keyword evidence="2" id="KW-0472">Membrane</keyword>
<dbReference type="OrthoDB" id="9879493at2"/>
<name>A0A178IG34_9BACT</name>
<evidence type="ECO:0000313" key="4">
    <source>
        <dbReference type="Proteomes" id="UP000078486"/>
    </source>
</evidence>
<feature type="region of interest" description="Disordered" evidence="1">
    <location>
        <begin position="139"/>
        <end position="159"/>
    </location>
</feature>
<dbReference type="EMBL" id="LRRQ01000152">
    <property type="protein sequence ID" value="OAM87986.1"/>
    <property type="molecule type" value="Genomic_DNA"/>
</dbReference>
<evidence type="ECO:0000256" key="1">
    <source>
        <dbReference type="SAM" id="MobiDB-lite"/>
    </source>
</evidence>
<gene>
    <name evidence="3" type="ORF">AW736_21605</name>
</gene>
<feature type="transmembrane region" description="Helical" evidence="2">
    <location>
        <begin position="20"/>
        <end position="41"/>
    </location>
</feature>
<dbReference type="AlphaFoldDB" id="A0A178IG34"/>